<protein>
    <submittedName>
        <fullName evidence="2">Putative secreted protein</fullName>
    </submittedName>
</protein>
<evidence type="ECO:0000313" key="2">
    <source>
        <dbReference type="EMBL" id="MXU88988.1"/>
    </source>
</evidence>
<organism evidence="2">
    <name type="scientific">Ixodes ricinus</name>
    <name type="common">Common tick</name>
    <name type="synonym">Acarus ricinus</name>
    <dbReference type="NCBI Taxonomy" id="34613"/>
    <lineage>
        <taxon>Eukaryota</taxon>
        <taxon>Metazoa</taxon>
        <taxon>Ecdysozoa</taxon>
        <taxon>Arthropoda</taxon>
        <taxon>Chelicerata</taxon>
        <taxon>Arachnida</taxon>
        <taxon>Acari</taxon>
        <taxon>Parasitiformes</taxon>
        <taxon>Ixodida</taxon>
        <taxon>Ixodoidea</taxon>
        <taxon>Ixodidae</taxon>
        <taxon>Ixodinae</taxon>
        <taxon>Ixodes</taxon>
    </lineage>
</organism>
<name>A0A6B0UBD3_IXORI</name>
<feature type="signal peptide" evidence="1">
    <location>
        <begin position="1"/>
        <end position="21"/>
    </location>
</feature>
<dbReference type="EMBL" id="GIFC01006905">
    <property type="protein sequence ID" value="MXU88988.1"/>
    <property type="molecule type" value="Transcribed_RNA"/>
</dbReference>
<keyword evidence="1" id="KW-0732">Signal</keyword>
<accession>A0A6B0UBD3</accession>
<dbReference type="AlphaFoldDB" id="A0A6B0UBD3"/>
<reference evidence="2" key="1">
    <citation type="submission" date="2019-12" db="EMBL/GenBank/DDBJ databases">
        <title>An insight into the sialome of adult female Ixodes ricinus ticks feeding for 6 days.</title>
        <authorList>
            <person name="Perner J."/>
            <person name="Ribeiro J.M.C."/>
        </authorList>
    </citation>
    <scope>NUCLEOTIDE SEQUENCE</scope>
    <source>
        <strain evidence="2">Semi-engorged</strain>
        <tissue evidence="2">Salivary glands</tissue>
    </source>
</reference>
<evidence type="ECO:0000256" key="1">
    <source>
        <dbReference type="SAM" id="SignalP"/>
    </source>
</evidence>
<proteinExistence type="predicted"/>
<sequence>MLDPFFLPVVRLLGLVRLDAAYVVGCTLHQGLHQLVGLALNFRARGGWSALHGSRDVFWEEAYDEGIGAALHHENHVCEEDVPVLLAHAVRVVAHLARVVVHNKS</sequence>
<feature type="chain" id="PRO_5025455846" evidence="1">
    <location>
        <begin position="22"/>
        <end position="105"/>
    </location>
</feature>